<evidence type="ECO:0000313" key="3">
    <source>
        <dbReference type="Proteomes" id="UP001610335"/>
    </source>
</evidence>
<dbReference type="Proteomes" id="UP001610335">
    <property type="component" value="Unassembled WGS sequence"/>
</dbReference>
<proteinExistence type="predicted"/>
<name>A0ABR4HG94_9EURO</name>
<gene>
    <name evidence="2" type="ORF">BDW59DRAFT_167413</name>
</gene>
<comment type="caution">
    <text evidence="2">The sequence shown here is derived from an EMBL/GenBank/DDBJ whole genome shotgun (WGS) entry which is preliminary data.</text>
</comment>
<accession>A0ABR4HG94</accession>
<dbReference type="PANTHER" id="PTHR40618">
    <property type="entry name" value="B-ZIP TRANSCRIPTION FACTOR (EUROFUNG)-RELATED"/>
    <property type="match status" value="1"/>
</dbReference>
<dbReference type="InterPro" id="IPR046347">
    <property type="entry name" value="bZIP_sf"/>
</dbReference>
<reference evidence="2 3" key="1">
    <citation type="submission" date="2024-07" db="EMBL/GenBank/DDBJ databases">
        <title>Section-level genome sequencing and comparative genomics of Aspergillus sections Usti and Cavernicolus.</title>
        <authorList>
            <consortium name="Lawrence Berkeley National Laboratory"/>
            <person name="Nybo J.L."/>
            <person name="Vesth T.C."/>
            <person name="Theobald S."/>
            <person name="Frisvad J.C."/>
            <person name="Larsen T.O."/>
            <person name="Kjaerboelling I."/>
            <person name="Rothschild-Mancinelli K."/>
            <person name="Lyhne E.K."/>
            <person name="Kogle M.E."/>
            <person name="Barry K."/>
            <person name="Clum A."/>
            <person name="Na H."/>
            <person name="Ledsgaard L."/>
            <person name="Lin J."/>
            <person name="Lipzen A."/>
            <person name="Kuo A."/>
            <person name="Riley R."/>
            <person name="Mondo S."/>
            <person name="LaButti K."/>
            <person name="Haridas S."/>
            <person name="Pangalinan J."/>
            <person name="Salamov A.A."/>
            <person name="Simmons B.A."/>
            <person name="Magnuson J.K."/>
            <person name="Chen J."/>
            <person name="Drula E."/>
            <person name="Henrissat B."/>
            <person name="Wiebenga A."/>
            <person name="Lubbers R.J."/>
            <person name="Gomes A.C."/>
            <person name="Makela M.R."/>
            <person name="Stajich J."/>
            <person name="Grigoriev I.V."/>
            <person name="Mortensen U.H."/>
            <person name="De vries R.P."/>
            <person name="Baker S.E."/>
            <person name="Andersen M.R."/>
        </authorList>
    </citation>
    <scope>NUCLEOTIDE SEQUENCE [LARGE SCALE GENOMIC DNA]</scope>
    <source>
        <strain evidence="2 3">CBS 600.67</strain>
    </source>
</reference>
<dbReference type="CDD" id="cd14688">
    <property type="entry name" value="bZIP_YAP"/>
    <property type="match status" value="1"/>
</dbReference>
<dbReference type="SUPFAM" id="SSF57959">
    <property type="entry name" value="Leucine zipper domain"/>
    <property type="match status" value="1"/>
</dbReference>
<dbReference type="Gene3D" id="1.20.5.170">
    <property type="match status" value="1"/>
</dbReference>
<keyword evidence="3" id="KW-1185">Reference proteome</keyword>
<sequence length="297" mass="32703">MSDHTECRKSNLPSGFIQSYTLVLLDKTRIRSTACEMTSDRNYSVRSYIPTSSDFGEMQPPEMALSQVATKKSSRSREPKQLARDESVEKKERRRQQVLLAQRAYRARNEDHTTALQQRVARLESALEITGQAIISFTDVLVGARVPLSHQHIAHRLRDTVKTCLDSAMYGDDYQEHGGSLKPPDASLTAHTPIVTQALSNGEHEERPLSIDHAGLSTAAATFPALSWGGGAGTHYPEAIVSSQIESGPEQQVSPGIHGALSAFSPEAQKDLHGEWFDLFDLVGYLRAQDIALHTGQ</sequence>
<evidence type="ECO:0000256" key="1">
    <source>
        <dbReference type="SAM" id="MobiDB-lite"/>
    </source>
</evidence>
<dbReference type="EMBL" id="JBFXLS010000138">
    <property type="protein sequence ID" value="KAL2813777.1"/>
    <property type="molecule type" value="Genomic_DNA"/>
</dbReference>
<dbReference type="PANTHER" id="PTHR40618:SF1">
    <property type="entry name" value="B-ZIP TRANSCRIPTION FACTOR (EUROFUNG)"/>
    <property type="match status" value="1"/>
</dbReference>
<evidence type="ECO:0008006" key="4">
    <source>
        <dbReference type="Google" id="ProtNLM"/>
    </source>
</evidence>
<protein>
    <recommendedName>
        <fullName evidence="4">BZIP domain-containing protein</fullName>
    </recommendedName>
</protein>
<evidence type="ECO:0000313" key="2">
    <source>
        <dbReference type="EMBL" id="KAL2813777.1"/>
    </source>
</evidence>
<feature type="compositionally biased region" description="Basic and acidic residues" evidence="1">
    <location>
        <begin position="75"/>
        <end position="91"/>
    </location>
</feature>
<feature type="region of interest" description="Disordered" evidence="1">
    <location>
        <begin position="68"/>
        <end position="94"/>
    </location>
</feature>
<organism evidence="2 3">
    <name type="scientific">Aspergillus cavernicola</name>
    <dbReference type="NCBI Taxonomy" id="176166"/>
    <lineage>
        <taxon>Eukaryota</taxon>
        <taxon>Fungi</taxon>
        <taxon>Dikarya</taxon>
        <taxon>Ascomycota</taxon>
        <taxon>Pezizomycotina</taxon>
        <taxon>Eurotiomycetes</taxon>
        <taxon>Eurotiomycetidae</taxon>
        <taxon>Eurotiales</taxon>
        <taxon>Aspergillaceae</taxon>
        <taxon>Aspergillus</taxon>
        <taxon>Aspergillus subgen. Nidulantes</taxon>
    </lineage>
</organism>